<dbReference type="InterPro" id="IPR002575">
    <property type="entry name" value="Aminoglycoside_PTrfase"/>
</dbReference>
<comment type="caution">
    <text evidence="2">The sequence shown here is derived from an EMBL/GenBank/DDBJ whole genome shotgun (WGS) entry which is preliminary data.</text>
</comment>
<name>A0A7C9IUC9_9RHOB</name>
<dbReference type="Proteomes" id="UP000480350">
    <property type="component" value="Unassembled WGS sequence"/>
</dbReference>
<dbReference type="Gene3D" id="3.30.200.20">
    <property type="entry name" value="Phosphorylase Kinase, domain 1"/>
    <property type="match status" value="1"/>
</dbReference>
<dbReference type="Pfam" id="PF01636">
    <property type="entry name" value="APH"/>
    <property type="match status" value="1"/>
</dbReference>
<evidence type="ECO:0000259" key="1">
    <source>
        <dbReference type="Pfam" id="PF01636"/>
    </source>
</evidence>
<keyword evidence="2" id="KW-0808">Transferase</keyword>
<reference evidence="2 3" key="2">
    <citation type="submission" date="2020-03" db="EMBL/GenBank/DDBJ databases">
        <title>Kangsaoukella pontilimi gen. nov., sp. nov., a new member of the family Rhodobacteraceae isolated from a tidal mudflat.</title>
        <authorList>
            <person name="Kim I.S."/>
        </authorList>
    </citation>
    <scope>NUCLEOTIDE SEQUENCE [LARGE SCALE GENOMIC DNA]</scope>
    <source>
        <strain evidence="2 3">GH1-50</strain>
    </source>
</reference>
<dbReference type="AlphaFoldDB" id="A0A7C9IUC9"/>
<evidence type="ECO:0000313" key="3">
    <source>
        <dbReference type="Proteomes" id="UP000480350"/>
    </source>
</evidence>
<gene>
    <name evidence="2" type="ORF">GQ651_17710</name>
</gene>
<proteinExistence type="predicted"/>
<dbReference type="GO" id="GO:0016740">
    <property type="term" value="F:transferase activity"/>
    <property type="evidence" value="ECO:0007669"/>
    <property type="project" value="UniProtKB-KW"/>
</dbReference>
<dbReference type="SUPFAM" id="SSF56112">
    <property type="entry name" value="Protein kinase-like (PK-like)"/>
    <property type="match status" value="1"/>
</dbReference>
<evidence type="ECO:0000313" key="2">
    <source>
        <dbReference type="EMBL" id="MXQ09685.1"/>
    </source>
</evidence>
<dbReference type="InterPro" id="IPR011009">
    <property type="entry name" value="Kinase-like_dom_sf"/>
</dbReference>
<feature type="domain" description="Aminoglycoside phosphotransferase" evidence="1">
    <location>
        <begin position="12"/>
        <end position="245"/>
    </location>
</feature>
<protein>
    <submittedName>
        <fullName evidence="2">Phosphotransferase</fullName>
    </submittedName>
</protein>
<keyword evidence="3" id="KW-1185">Reference proteome</keyword>
<dbReference type="EMBL" id="WUPT01000004">
    <property type="protein sequence ID" value="MXQ09685.1"/>
    <property type="molecule type" value="Genomic_DNA"/>
</dbReference>
<reference evidence="2 3" key="1">
    <citation type="submission" date="2019-12" db="EMBL/GenBank/DDBJ databases">
        <authorList>
            <person name="Lee S.D."/>
        </authorList>
    </citation>
    <scope>NUCLEOTIDE SEQUENCE [LARGE SCALE GENOMIC DNA]</scope>
    <source>
        <strain evidence="2 3">GH1-50</strain>
    </source>
</reference>
<organism evidence="2 3">
    <name type="scientific">Kangsaoukella pontilimi</name>
    <dbReference type="NCBI Taxonomy" id="2691042"/>
    <lineage>
        <taxon>Bacteria</taxon>
        <taxon>Pseudomonadati</taxon>
        <taxon>Pseudomonadota</taxon>
        <taxon>Alphaproteobacteria</taxon>
        <taxon>Rhodobacterales</taxon>
        <taxon>Paracoccaceae</taxon>
        <taxon>Kangsaoukella</taxon>
    </lineage>
</organism>
<sequence length="321" mass="35531">MREAFGLSDRDITLLPQDASSRSYGRVTHPEFGACLVLSDNPEASHFRNYLSIGPHLRAMGLSAPRIHATDTARGFALIEDFGLATYARELASGADEGALYDLATDVLIHLHGADSATKIDIPPYDMDLLLSEAARFTDWCVPAIGIDLSDAEKAEHQALWRATLSEVADRRDVLVMRDFHIDNLLLLPERNGPARCGLLDFQDGLIGAAAYDLVSLTQDARRDVPREIEARVLERYLAARPETDRADLMADFWRLGAQRHAKVAGLFHRLDRQAGKPGYLRHVPRVLGQLERALTEGGLSDLAAFYDRVAPSWRDHAAKA</sequence>
<accession>A0A7C9IUC9</accession>
<dbReference type="Gene3D" id="3.90.1200.10">
    <property type="match status" value="1"/>
</dbReference>